<evidence type="ECO:0000313" key="3">
    <source>
        <dbReference type="Proteomes" id="UP000199759"/>
    </source>
</evidence>
<sequence length="53" mass="5499">MHLNRLHSPKLRAWLLALIGPLVAIIVAVSAVRQPDDASPGEAAAVTSTGQGE</sequence>
<dbReference type="RefSeq" id="WP_176780259.1">
    <property type="nucleotide sequence ID" value="NZ_FNHG01000004.1"/>
</dbReference>
<evidence type="ECO:0000256" key="1">
    <source>
        <dbReference type="SAM" id="Phobius"/>
    </source>
</evidence>
<keyword evidence="3" id="KW-1185">Reference proteome</keyword>
<dbReference type="STRING" id="144026.SAMN04488568_10480"/>
<reference evidence="2 3" key="1">
    <citation type="submission" date="2016-10" db="EMBL/GenBank/DDBJ databases">
        <authorList>
            <person name="de Groot N.N."/>
        </authorList>
    </citation>
    <scope>NUCLEOTIDE SEQUENCE [LARGE SCALE GENOMIC DNA]</scope>
    <source>
        <strain evidence="2 3">DSM 16077</strain>
    </source>
</reference>
<proteinExistence type="predicted"/>
<dbReference type="Proteomes" id="UP000199759">
    <property type="component" value="Unassembled WGS sequence"/>
</dbReference>
<organism evidence="2 3">
    <name type="scientific">Maricaulis salignorans</name>
    <dbReference type="NCBI Taxonomy" id="144026"/>
    <lineage>
        <taxon>Bacteria</taxon>
        <taxon>Pseudomonadati</taxon>
        <taxon>Pseudomonadota</taxon>
        <taxon>Alphaproteobacteria</taxon>
        <taxon>Maricaulales</taxon>
        <taxon>Maricaulaceae</taxon>
        <taxon>Maricaulis</taxon>
    </lineage>
</organism>
<keyword evidence="1" id="KW-0472">Membrane</keyword>
<dbReference type="AlphaFoldDB" id="A0A1G9PZF9"/>
<keyword evidence="1" id="KW-1133">Transmembrane helix</keyword>
<name>A0A1G9PZF9_9PROT</name>
<accession>A0A1G9PZF9</accession>
<keyword evidence="1" id="KW-0812">Transmembrane</keyword>
<dbReference type="EMBL" id="FNHG01000004">
    <property type="protein sequence ID" value="SDM03617.1"/>
    <property type="molecule type" value="Genomic_DNA"/>
</dbReference>
<gene>
    <name evidence="2" type="ORF">SAMN04488568_10480</name>
</gene>
<protein>
    <submittedName>
        <fullName evidence="2">Uncharacterized protein</fullName>
    </submittedName>
</protein>
<feature type="transmembrane region" description="Helical" evidence="1">
    <location>
        <begin position="12"/>
        <end position="32"/>
    </location>
</feature>
<evidence type="ECO:0000313" key="2">
    <source>
        <dbReference type="EMBL" id="SDM03617.1"/>
    </source>
</evidence>